<feature type="compositionally biased region" description="Basic residues" evidence="1">
    <location>
        <begin position="122"/>
        <end position="153"/>
    </location>
</feature>
<protein>
    <submittedName>
        <fullName evidence="2">Uncharacterized protein</fullName>
    </submittedName>
</protein>
<dbReference type="Proteomes" id="UP001054902">
    <property type="component" value="Unassembled WGS sequence"/>
</dbReference>
<keyword evidence="3" id="KW-1185">Reference proteome</keyword>
<dbReference type="EMBL" id="BLLK01000020">
    <property type="protein sequence ID" value="GFH45001.1"/>
    <property type="molecule type" value="Genomic_DNA"/>
</dbReference>
<comment type="caution">
    <text evidence="2">The sequence shown here is derived from an EMBL/GenBank/DDBJ whole genome shotgun (WGS) entry which is preliminary data.</text>
</comment>
<name>A0AAD3GZR9_9STRA</name>
<reference evidence="2 3" key="1">
    <citation type="journal article" date="2021" name="Sci. Rep.">
        <title>The genome of the diatom Chaetoceros tenuissimus carries an ancient integrated fragment of an extant virus.</title>
        <authorList>
            <person name="Hongo Y."/>
            <person name="Kimura K."/>
            <person name="Takaki Y."/>
            <person name="Yoshida Y."/>
            <person name="Baba S."/>
            <person name="Kobayashi G."/>
            <person name="Nagasaki K."/>
            <person name="Hano T."/>
            <person name="Tomaru Y."/>
        </authorList>
    </citation>
    <scope>NUCLEOTIDE SEQUENCE [LARGE SCALE GENOMIC DNA]</scope>
    <source>
        <strain evidence="2 3">NIES-3715</strain>
    </source>
</reference>
<feature type="region of interest" description="Disordered" evidence="1">
    <location>
        <begin position="1"/>
        <end position="20"/>
    </location>
</feature>
<sequence>MAKGLRSKSRRASRTAFRETIGQEDAEKKAAIVQSKLQECIAKGGMNSIDKIAAQFGTNNMETEDVNDDNSAPDIDAVELTDYSNLGKNPKKIPKKRSIKSKITYEINANKPSGQSGSHLEIKKRMKGTRKVRPPQPSKKRTSAKKRRFQVSF</sequence>
<accession>A0AAD3GZR9</accession>
<feature type="region of interest" description="Disordered" evidence="1">
    <location>
        <begin position="107"/>
        <end position="153"/>
    </location>
</feature>
<gene>
    <name evidence="2" type="ORF">CTEN210_01475</name>
</gene>
<dbReference type="AlphaFoldDB" id="A0AAD3GZR9"/>
<feature type="compositionally biased region" description="Basic residues" evidence="1">
    <location>
        <begin position="1"/>
        <end position="13"/>
    </location>
</feature>
<evidence type="ECO:0000313" key="3">
    <source>
        <dbReference type="Proteomes" id="UP001054902"/>
    </source>
</evidence>
<proteinExistence type="predicted"/>
<evidence type="ECO:0000256" key="1">
    <source>
        <dbReference type="SAM" id="MobiDB-lite"/>
    </source>
</evidence>
<organism evidence="2 3">
    <name type="scientific">Chaetoceros tenuissimus</name>
    <dbReference type="NCBI Taxonomy" id="426638"/>
    <lineage>
        <taxon>Eukaryota</taxon>
        <taxon>Sar</taxon>
        <taxon>Stramenopiles</taxon>
        <taxon>Ochrophyta</taxon>
        <taxon>Bacillariophyta</taxon>
        <taxon>Coscinodiscophyceae</taxon>
        <taxon>Chaetocerotophycidae</taxon>
        <taxon>Chaetocerotales</taxon>
        <taxon>Chaetocerotaceae</taxon>
        <taxon>Chaetoceros</taxon>
    </lineage>
</organism>
<evidence type="ECO:0000313" key="2">
    <source>
        <dbReference type="EMBL" id="GFH45001.1"/>
    </source>
</evidence>